<dbReference type="EMBL" id="MASW01000003">
    <property type="protein sequence ID" value="PXY25394.1"/>
    <property type="molecule type" value="Genomic_DNA"/>
</dbReference>
<comment type="caution">
    <text evidence="1">The sequence shown here is derived from an EMBL/GenBank/DDBJ whole genome shotgun (WGS) entry which is preliminary data.</text>
</comment>
<dbReference type="Proteomes" id="UP000249915">
    <property type="component" value="Unassembled WGS sequence"/>
</dbReference>
<gene>
    <name evidence="1" type="ORF">BAY60_18635</name>
</gene>
<dbReference type="OrthoDB" id="4955252at2"/>
<evidence type="ECO:0000313" key="1">
    <source>
        <dbReference type="EMBL" id="PXY25394.1"/>
    </source>
</evidence>
<sequence>MPLWLTGLVVVAAMAFAYLFCIRPTLRGQGHCRVSREDPELDRQIAELREEVRVLRAEDALASGRVAGHKPTTPPVDG</sequence>
<protein>
    <submittedName>
        <fullName evidence="1">Uncharacterized protein</fullName>
    </submittedName>
</protein>
<reference evidence="1 2" key="1">
    <citation type="submission" date="2016-07" db="EMBL/GenBank/DDBJ databases">
        <title>Draft genome sequence of Prauserella muralis DSM 45305, isolated from a mould-covered wall in an indoor environment.</title>
        <authorList>
            <person name="Ruckert C."/>
            <person name="Albersmeier A."/>
            <person name="Jiang C.-L."/>
            <person name="Jiang Y."/>
            <person name="Kalinowski J."/>
            <person name="Schneider O."/>
            <person name="Winkler A."/>
            <person name="Zotchev S.B."/>
        </authorList>
    </citation>
    <scope>NUCLEOTIDE SEQUENCE [LARGE SCALE GENOMIC DNA]</scope>
    <source>
        <strain evidence="1 2">DSM 45305</strain>
    </source>
</reference>
<keyword evidence="2" id="KW-1185">Reference proteome</keyword>
<dbReference type="AlphaFoldDB" id="A0A2V4AXJ7"/>
<evidence type="ECO:0000313" key="2">
    <source>
        <dbReference type="Proteomes" id="UP000249915"/>
    </source>
</evidence>
<proteinExistence type="predicted"/>
<name>A0A2V4AXJ7_9PSEU</name>
<dbReference type="RefSeq" id="WP_112282522.1">
    <property type="nucleotide sequence ID" value="NZ_MASW01000003.1"/>
</dbReference>
<organism evidence="1 2">
    <name type="scientific">Prauserella muralis</name>
    <dbReference type="NCBI Taxonomy" id="588067"/>
    <lineage>
        <taxon>Bacteria</taxon>
        <taxon>Bacillati</taxon>
        <taxon>Actinomycetota</taxon>
        <taxon>Actinomycetes</taxon>
        <taxon>Pseudonocardiales</taxon>
        <taxon>Pseudonocardiaceae</taxon>
        <taxon>Prauserella</taxon>
    </lineage>
</organism>
<accession>A0A2V4AXJ7</accession>